<dbReference type="OrthoDB" id="683378at2759"/>
<proteinExistence type="predicted"/>
<dbReference type="PANTHER" id="PTHR36487">
    <property type="entry name" value="OS09G0296500 PROTEIN-RELATED"/>
    <property type="match status" value="1"/>
</dbReference>
<evidence type="ECO:0000313" key="2">
    <source>
        <dbReference type="EMBL" id="KAG8044711.1"/>
    </source>
</evidence>
<keyword evidence="3" id="KW-1185">Reference proteome</keyword>
<evidence type="ECO:0000313" key="3">
    <source>
        <dbReference type="Proteomes" id="UP000729402"/>
    </source>
</evidence>
<reference evidence="2" key="1">
    <citation type="journal article" date="2021" name="bioRxiv">
        <title>Whole Genome Assembly and Annotation of Northern Wild Rice, Zizania palustris L., Supports a Whole Genome Duplication in the Zizania Genus.</title>
        <authorList>
            <person name="Haas M."/>
            <person name="Kono T."/>
            <person name="Macchietto M."/>
            <person name="Millas R."/>
            <person name="McGilp L."/>
            <person name="Shao M."/>
            <person name="Duquette J."/>
            <person name="Hirsch C.N."/>
            <person name="Kimball J."/>
        </authorList>
    </citation>
    <scope>NUCLEOTIDE SEQUENCE</scope>
    <source>
        <tissue evidence="2">Fresh leaf tissue</tissue>
    </source>
</reference>
<dbReference type="AlphaFoldDB" id="A0A8J5R356"/>
<reference evidence="2" key="2">
    <citation type="submission" date="2021-02" db="EMBL/GenBank/DDBJ databases">
        <authorList>
            <person name="Kimball J.A."/>
            <person name="Haas M.W."/>
            <person name="Macchietto M."/>
            <person name="Kono T."/>
            <person name="Duquette J."/>
            <person name="Shao M."/>
        </authorList>
    </citation>
    <scope>NUCLEOTIDE SEQUENCE</scope>
    <source>
        <tissue evidence="2">Fresh leaf tissue</tissue>
    </source>
</reference>
<dbReference type="Pfam" id="PF24974">
    <property type="entry name" value="DUF7771"/>
    <property type="match status" value="1"/>
</dbReference>
<accession>A0A8J5R356</accession>
<protein>
    <recommendedName>
        <fullName evidence="1">DUF7771 domain-containing protein</fullName>
    </recommendedName>
</protein>
<dbReference type="InterPro" id="IPR056673">
    <property type="entry name" value="DUF7771"/>
</dbReference>
<name>A0A8J5R356_ZIZPA</name>
<dbReference type="PANTHER" id="PTHR36487:SF2">
    <property type="entry name" value="B1159F04.1 PROTEIN"/>
    <property type="match status" value="1"/>
</dbReference>
<gene>
    <name evidence="2" type="ORF">GUJ93_ZPchr0073g2814</name>
</gene>
<feature type="domain" description="DUF7771" evidence="1">
    <location>
        <begin position="127"/>
        <end position="226"/>
    </location>
</feature>
<dbReference type="Proteomes" id="UP000729402">
    <property type="component" value="Unassembled WGS sequence"/>
</dbReference>
<organism evidence="2 3">
    <name type="scientific">Zizania palustris</name>
    <name type="common">Northern wild rice</name>
    <dbReference type="NCBI Taxonomy" id="103762"/>
    <lineage>
        <taxon>Eukaryota</taxon>
        <taxon>Viridiplantae</taxon>
        <taxon>Streptophyta</taxon>
        <taxon>Embryophyta</taxon>
        <taxon>Tracheophyta</taxon>
        <taxon>Spermatophyta</taxon>
        <taxon>Magnoliopsida</taxon>
        <taxon>Liliopsida</taxon>
        <taxon>Poales</taxon>
        <taxon>Poaceae</taxon>
        <taxon>BOP clade</taxon>
        <taxon>Oryzoideae</taxon>
        <taxon>Oryzeae</taxon>
        <taxon>Zizaniinae</taxon>
        <taxon>Zizania</taxon>
    </lineage>
</organism>
<evidence type="ECO:0000259" key="1">
    <source>
        <dbReference type="Pfam" id="PF24974"/>
    </source>
</evidence>
<dbReference type="EMBL" id="JAAALK010000391">
    <property type="protein sequence ID" value="KAG8044711.1"/>
    <property type="molecule type" value="Genomic_DNA"/>
</dbReference>
<comment type="caution">
    <text evidence="2">The sequence shown here is derived from an EMBL/GenBank/DDBJ whole genome shotgun (WGS) entry which is preliminary data.</text>
</comment>
<sequence>MVRNASLNSLVAVILGTAMAASTIITIFSTTATARRLAPAFPPPSKSKSNIGKRAGEFVGLPLICFVDPWWPPCDWWRHPEANLTHEVAFENRMQEEMTFQCDGDSLHFTVHPGKTVGRFYDVQLPKISCAWGYAGNFMSGVTVWDEMWPEAKLCRDDLASANGECIRLVFDNKEVFLLTRAGANKRVLGGLPVKVCGGTAWYQRMLPWTQRCIYPENSLPYVGKVRDSWVSAVLNKDN</sequence>